<dbReference type="EMBL" id="MN740686">
    <property type="protein sequence ID" value="QHU07749.1"/>
    <property type="molecule type" value="Genomic_DNA"/>
</dbReference>
<dbReference type="AlphaFoldDB" id="A0A6C0JQC1"/>
<accession>A0A6C0JQC1</accession>
<proteinExistence type="predicted"/>
<reference evidence="1" key="1">
    <citation type="journal article" date="2020" name="Nature">
        <title>Giant virus diversity and host interactions through global metagenomics.</title>
        <authorList>
            <person name="Schulz F."/>
            <person name="Roux S."/>
            <person name="Paez-Espino D."/>
            <person name="Jungbluth S."/>
            <person name="Walsh D.A."/>
            <person name="Denef V.J."/>
            <person name="McMahon K.D."/>
            <person name="Konstantinidis K.T."/>
            <person name="Eloe-Fadrosh E.A."/>
            <person name="Kyrpides N.C."/>
            <person name="Woyke T."/>
        </authorList>
    </citation>
    <scope>NUCLEOTIDE SEQUENCE</scope>
    <source>
        <strain evidence="1">GVMAG-S-1041349-163</strain>
    </source>
</reference>
<dbReference type="SUPFAM" id="SSF52058">
    <property type="entry name" value="L domain-like"/>
    <property type="match status" value="1"/>
</dbReference>
<evidence type="ECO:0000313" key="1">
    <source>
        <dbReference type="EMBL" id="QHU07749.1"/>
    </source>
</evidence>
<organism evidence="1">
    <name type="scientific">viral metagenome</name>
    <dbReference type="NCBI Taxonomy" id="1070528"/>
    <lineage>
        <taxon>unclassified sequences</taxon>
        <taxon>metagenomes</taxon>
        <taxon>organismal metagenomes</taxon>
    </lineage>
</organism>
<name>A0A6C0JQC1_9ZZZZ</name>
<protein>
    <submittedName>
        <fullName evidence="1">Uncharacterized protein</fullName>
    </submittedName>
</protein>
<sequence length="343" mass="40969">MTFSYSRSDYSLLFNNCSVYDFPEANIETKKIRILKFTDCYIWERYNLIFEEVNKITFDNCKIDSLCYFEKYKKLQTIEIIDTLFVRDVMDCNKEKKISFPKRVETIILETDKRYNSYDSVFKSLSKCNIKNLKLVGVYNPILHYIPDSVEYLSINDCKFDSLVILNFKINELKKKKVTNLKITNTILYSKDDYICCLYKQEMFFKAIPSTIEILDLSHNEKFIDYNNMFFLLNRIFKNIKQVKMYFNDLEQNVDLNVDFKKNILQYHNINIEQLKLNTFITQENIQFYYDIVVLPKLSGPTSTMIKRSFKRISGSIRRKLYVQKDFSSSTLRKNCFGIIIES</sequence>